<gene>
    <name evidence="1" type="ORF">SAM23877_5738</name>
</gene>
<sequence>MASIAVTRYGFRLVKSLCVSAYSARIYMTA</sequence>
<evidence type="ECO:0000313" key="2">
    <source>
        <dbReference type="Proteomes" id="UP000061018"/>
    </source>
</evidence>
<reference evidence="2" key="1">
    <citation type="journal article" date="2015" name="J. Biotechnol.">
        <title>Complete genome sequence of Streptomyces ambofaciens ATCC 23877, the spiramycin producer.</title>
        <authorList>
            <person name="Thibessard A."/>
            <person name="Haas D."/>
            <person name="Gerbaud C."/>
            <person name="Aigle B."/>
            <person name="Lautru S."/>
            <person name="Pernodet J.L."/>
            <person name="Leblond P."/>
        </authorList>
    </citation>
    <scope>NUCLEOTIDE SEQUENCE [LARGE SCALE GENOMIC DNA]</scope>
    <source>
        <strain evidence="2">ATCC 23877 / 3486 / DSM 40053 / JCM 4204 / NBRC 12836 / NRRL B-2516</strain>
    </source>
</reference>
<dbReference type="AlphaFoldDB" id="A0A0K2B0P0"/>
<protein>
    <submittedName>
        <fullName evidence="1">Uncharacterized protein</fullName>
    </submittedName>
</protein>
<accession>A0A0K2B0P0</accession>
<name>A0A0K2B0P0_STRA7</name>
<dbReference type="Proteomes" id="UP000061018">
    <property type="component" value="Chromosome"/>
</dbReference>
<dbReference type="KEGG" id="samb:SAM23877_5738"/>
<evidence type="ECO:0000313" key="1">
    <source>
        <dbReference type="EMBL" id="AKZ58783.1"/>
    </source>
</evidence>
<dbReference type="EMBL" id="CP012382">
    <property type="protein sequence ID" value="AKZ58783.1"/>
    <property type="molecule type" value="Genomic_DNA"/>
</dbReference>
<proteinExistence type="predicted"/>
<organism evidence="1 2">
    <name type="scientific">Streptomyces ambofaciens (strain ATCC 23877 / 3486 / DSM 40053 / JCM 4204 / NBRC 12836 / NRRL B-2516)</name>
    <dbReference type="NCBI Taxonomy" id="278992"/>
    <lineage>
        <taxon>Bacteria</taxon>
        <taxon>Bacillati</taxon>
        <taxon>Actinomycetota</taxon>
        <taxon>Actinomycetes</taxon>
        <taxon>Kitasatosporales</taxon>
        <taxon>Streptomycetaceae</taxon>
        <taxon>Streptomyces</taxon>
    </lineage>
</organism>